<dbReference type="AlphaFoldDB" id="A0A0N4ZQZ4"/>
<keyword evidence="4 12" id="KW-0328">Glycosyltransferase</keyword>
<evidence type="ECO:0000256" key="5">
    <source>
        <dbReference type="ARBA" id="ARBA00022679"/>
    </source>
</evidence>
<dbReference type="Proteomes" id="UP000038045">
    <property type="component" value="Unplaced"/>
</dbReference>
<dbReference type="PANTHER" id="PTHR48438:SF1">
    <property type="entry name" value="ALPHA-(1,3)-FUCOSYLTRANSFERASE C-RELATED"/>
    <property type="match status" value="1"/>
</dbReference>
<name>A0A0N4ZQZ4_PARTI</name>
<dbReference type="PANTHER" id="PTHR48438">
    <property type="entry name" value="ALPHA-(1,3)-FUCOSYLTRANSFERASE C-RELATED"/>
    <property type="match status" value="1"/>
</dbReference>
<dbReference type="EC" id="2.4.1.-" evidence="12"/>
<dbReference type="InterPro" id="IPR038577">
    <property type="entry name" value="GT10-like_C_sf"/>
</dbReference>
<dbReference type="SUPFAM" id="SSF53756">
    <property type="entry name" value="UDP-Glycosyltransferase/glycogen phosphorylase"/>
    <property type="match status" value="1"/>
</dbReference>
<feature type="domain" description="Fucosyltransferase N-terminal" evidence="14">
    <location>
        <begin position="41"/>
        <end position="141"/>
    </location>
</feature>
<evidence type="ECO:0000256" key="12">
    <source>
        <dbReference type="RuleBase" id="RU003832"/>
    </source>
</evidence>
<keyword evidence="10" id="KW-0472">Membrane</keyword>
<evidence type="ECO:0000313" key="15">
    <source>
        <dbReference type="Proteomes" id="UP000038045"/>
    </source>
</evidence>
<evidence type="ECO:0000256" key="9">
    <source>
        <dbReference type="ARBA" id="ARBA00023034"/>
    </source>
</evidence>
<evidence type="ECO:0000259" key="13">
    <source>
        <dbReference type="Pfam" id="PF00852"/>
    </source>
</evidence>
<keyword evidence="11" id="KW-0325">Glycoprotein</keyword>
<comment type="pathway">
    <text evidence="2">Protein modification; protein glycosylation.</text>
</comment>
<dbReference type="GO" id="GO:0008417">
    <property type="term" value="F:fucosyltransferase activity"/>
    <property type="evidence" value="ECO:0007669"/>
    <property type="project" value="InterPro"/>
</dbReference>
<evidence type="ECO:0000256" key="3">
    <source>
        <dbReference type="ARBA" id="ARBA00008919"/>
    </source>
</evidence>
<organism evidence="15 16">
    <name type="scientific">Parastrongyloides trichosuri</name>
    <name type="common">Possum-specific nematode worm</name>
    <dbReference type="NCBI Taxonomy" id="131310"/>
    <lineage>
        <taxon>Eukaryota</taxon>
        <taxon>Metazoa</taxon>
        <taxon>Ecdysozoa</taxon>
        <taxon>Nematoda</taxon>
        <taxon>Chromadorea</taxon>
        <taxon>Rhabditida</taxon>
        <taxon>Tylenchina</taxon>
        <taxon>Panagrolaimomorpha</taxon>
        <taxon>Strongyloidoidea</taxon>
        <taxon>Strongyloididae</taxon>
        <taxon>Parastrongyloides</taxon>
    </lineage>
</organism>
<keyword evidence="7" id="KW-0735">Signal-anchor</keyword>
<dbReference type="GO" id="GO:0032580">
    <property type="term" value="C:Golgi cisterna membrane"/>
    <property type="evidence" value="ECO:0007669"/>
    <property type="project" value="UniProtKB-SubCell"/>
</dbReference>
<evidence type="ECO:0000256" key="1">
    <source>
        <dbReference type="ARBA" id="ARBA00004447"/>
    </source>
</evidence>
<feature type="domain" description="Fucosyltransferase C-terminal" evidence="13">
    <location>
        <begin position="169"/>
        <end position="347"/>
    </location>
</feature>
<dbReference type="InterPro" id="IPR001503">
    <property type="entry name" value="Glyco_trans_10"/>
</dbReference>
<proteinExistence type="inferred from homology"/>
<comment type="subcellular location">
    <subcellularLocation>
        <location evidence="1 12">Golgi apparatus</location>
        <location evidence="1 12">Golgi stack membrane</location>
        <topology evidence="1 12">Single-pass type II membrane protein</topology>
    </subcellularLocation>
</comment>
<dbReference type="Pfam" id="PF00852">
    <property type="entry name" value="Glyco_transf_10"/>
    <property type="match status" value="1"/>
</dbReference>
<accession>A0A0N4ZQZ4</accession>
<dbReference type="WBParaSite" id="PTRK_0001093400.1">
    <property type="protein sequence ID" value="PTRK_0001093400.1"/>
    <property type="gene ID" value="PTRK_0001093400"/>
</dbReference>
<dbReference type="InterPro" id="IPR055270">
    <property type="entry name" value="Glyco_tran_10_C"/>
</dbReference>
<dbReference type="UniPathway" id="UPA00378"/>
<evidence type="ECO:0000256" key="11">
    <source>
        <dbReference type="ARBA" id="ARBA00023180"/>
    </source>
</evidence>
<evidence type="ECO:0000256" key="6">
    <source>
        <dbReference type="ARBA" id="ARBA00022692"/>
    </source>
</evidence>
<dbReference type="InterPro" id="IPR031481">
    <property type="entry name" value="Glyco_tran_10_N"/>
</dbReference>
<dbReference type="FunFam" id="3.40.50.11660:FF:000002">
    <property type="entry name" value="Alpha-(1,3)-fucosyltransferase"/>
    <property type="match status" value="1"/>
</dbReference>
<evidence type="ECO:0000256" key="2">
    <source>
        <dbReference type="ARBA" id="ARBA00004922"/>
    </source>
</evidence>
<keyword evidence="9 12" id="KW-0333">Golgi apparatus</keyword>
<protein>
    <recommendedName>
        <fullName evidence="12">Fucosyltransferase</fullName>
        <ecNumber evidence="12">2.4.1.-</ecNumber>
    </recommendedName>
</protein>
<evidence type="ECO:0000256" key="4">
    <source>
        <dbReference type="ARBA" id="ARBA00022676"/>
    </source>
</evidence>
<evidence type="ECO:0000256" key="10">
    <source>
        <dbReference type="ARBA" id="ARBA00023136"/>
    </source>
</evidence>
<keyword evidence="15" id="KW-1185">Reference proteome</keyword>
<dbReference type="STRING" id="131310.A0A0N4ZQZ4"/>
<evidence type="ECO:0000256" key="8">
    <source>
        <dbReference type="ARBA" id="ARBA00022989"/>
    </source>
</evidence>
<keyword evidence="6 12" id="KW-0812">Transmembrane</keyword>
<keyword evidence="5 12" id="KW-0808">Transferase</keyword>
<comment type="similarity">
    <text evidence="3 12">Belongs to the glycosyltransferase 10 family.</text>
</comment>
<dbReference type="Gene3D" id="3.40.50.11660">
    <property type="entry name" value="Glycosyl transferase family 10, C-terminal domain"/>
    <property type="match status" value="1"/>
</dbReference>
<evidence type="ECO:0000313" key="16">
    <source>
        <dbReference type="WBParaSite" id="PTRK_0001093400.1"/>
    </source>
</evidence>
<reference evidence="16" key="1">
    <citation type="submission" date="2017-02" db="UniProtKB">
        <authorList>
            <consortium name="WormBaseParasite"/>
        </authorList>
    </citation>
    <scope>IDENTIFICATION</scope>
</reference>
<sequence>MLYTNMKNIVWLMILCNLILYTYQIPLPISLKEKPNKLSKIRILMYTPFFGSRDITQFNKCKPINCEFTNDKSLFKQSDAVVFHFADINSADLPSRAFTNQKFVYFTLESPFTTNRLYSPKNFFNWIMSYNDKSDAQSIYGNKWIKSNNFTNKMEFNPNKILSKKQIKGTIGYISNCYSNSAREIIIDKLSNYTNVVIKGRCEKNTKDNKSCPKNDLTCEKNEFESYYFYFALENAICNSYITEKYWNRYTYDSIPIVMKRYIYTDYGVPNSSFIAVDDFKSAKEMGTYLNYLMDNPKEYLKYFEFRNGKIQTINGEINSLTNSVCSLCGTLRKKRNEKKIIENVSKTFNDINKCISKNEMHTYTKAW</sequence>
<dbReference type="Pfam" id="PF17039">
    <property type="entry name" value="Glyco_tran_10_N"/>
    <property type="match status" value="1"/>
</dbReference>
<evidence type="ECO:0000256" key="7">
    <source>
        <dbReference type="ARBA" id="ARBA00022968"/>
    </source>
</evidence>
<keyword evidence="8" id="KW-1133">Transmembrane helix</keyword>
<evidence type="ECO:0000259" key="14">
    <source>
        <dbReference type="Pfam" id="PF17039"/>
    </source>
</evidence>